<keyword evidence="2 5" id="KW-0808">Transferase</keyword>
<organism evidence="8 9">
    <name type="scientific">Neogobius melanostomus</name>
    <name type="common">round goby</name>
    <dbReference type="NCBI Taxonomy" id="47308"/>
    <lineage>
        <taxon>Eukaryota</taxon>
        <taxon>Metazoa</taxon>
        <taxon>Chordata</taxon>
        <taxon>Craniata</taxon>
        <taxon>Vertebrata</taxon>
        <taxon>Euteleostomi</taxon>
        <taxon>Actinopterygii</taxon>
        <taxon>Neopterygii</taxon>
        <taxon>Teleostei</taxon>
        <taxon>Neoteleostei</taxon>
        <taxon>Acanthomorphata</taxon>
        <taxon>Gobiaria</taxon>
        <taxon>Gobiiformes</taxon>
        <taxon>Gobioidei</taxon>
        <taxon>Gobiidae</taxon>
        <taxon>Benthophilinae</taxon>
        <taxon>Neogobiini</taxon>
        <taxon>Neogobius</taxon>
    </lineage>
</organism>
<dbReference type="InterPro" id="IPR003726">
    <property type="entry name" value="HCY_dom"/>
</dbReference>
<dbReference type="GO" id="GO:0032259">
    <property type="term" value="P:methylation"/>
    <property type="evidence" value="ECO:0007669"/>
    <property type="project" value="UniProtKB-KW"/>
</dbReference>
<dbReference type="PIRSF" id="PIRSF037505">
    <property type="entry name" value="Betaine_HMT"/>
    <property type="match status" value="1"/>
</dbReference>
<dbReference type="Ensembl" id="ENSNMLT00000031227.1">
    <property type="protein sequence ID" value="ENSNMLP00000027957.1"/>
    <property type="gene ID" value="ENSNMLG00000017807.1"/>
</dbReference>
<evidence type="ECO:0000256" key="4">
    <source>
        <dbReference type="ARBA" id="ARBA00022833"/>
    </source>
</evidence>
<dbReference type="SUPFAM" id="SSF82282">
    <property type="entry name" value="Homocysteine S-methyltransferase"/>
    <property type="match status" value="1"/>
</dbReference>
<dbReference type="GO" id="GO:0008898">
    <property type="term" value="F:S-adenosylmethionine-homocysteine S-methyltransferase activity"/>
    <property type="evidence" value="ECO:0007669"/>
    <property type="project" value="TreeGrafter"/>
</dbReference>
<evidence type="ECO:0000256" key="5">
    <source>
        <dbReference type="PIRNR" id="PIRNR037505"/>
    </source>
</evidence>
<dbReference type="PANTHER" id="PTHR46015">
    <property type="entry name" value="ZGC:172121"/>
    <property type="match status" value="1"/>
</dbReference>
<dbReference type="PROSITE" id="PS50970">
    <property type="entry name" value="HCY"/>
    <property type="match status" value="1"/>
</dbReference>
<dbReference type="Gene3D" id="3.20.20.330">
    <property type="entry name" value="Homocysteine-binding-like domain"/>
    <property type="match status" value="1"/>
</dbReference>
<dbReference type="InterPro" id="IPR051486">
    <property type="entry name" value="Hcy_S-methyltransferase"/>
</dbReference>
<dbReference type="InterPro" id="IPR017226">
    <property type="entry name" value="BHMT-like"/>
</dbReference>
<feature type="binding site" evidence="6">
    <location>
        <position position="237"/>
    </location>
    <ligand>
        <name>Zn(2+)</name>
        <dbReference type="ChEBI" id="CHEBI:29105"/>
    </ligand>
</feature>
<dbReference type="InterPro" id="IPR036589">
    <property type="entry name" value="HCY_dom_sf"/>
</dbReference>
<dbReference type="NCBIfam" id="NF007020">
    <property type="entry name" value="PRK09485.1"/>
    <property type="match status" value="1"/>
</dbReference>
<dbReference type="GO" id="GO:0033528">
    <property type="term" value="P:S-methylmethionine cycle"/>
    <property type="evidence" value="ECO:0007669"/>
    <property type="project" value="TreeGrafter"/>
</dbReference>
<evidence type="ECO:0000259" key="7">
    <source>
        <dbReference type="PROSITE" id="PS50970"/>
    </source>
</evidence>
<reference evidence="8" key="1">
    <citation type="submission" date="2025-08" db="UniProtKB">
        <authorList>
            <consortium name="Ensembl"/>
        </authorList>
    </citation>
    <scope>IDENTIFICATION</scope>
</reference>
<comment type="pathway">
    <text evidence="5">Amino-acid biosynthesis; L-methionine biosynthesis via de novo pathway; L-methionine from L-homocysteine (BhmT route): step 1/1.</text>
</comment>
<reference evidence="8" key="2">
    <citation type="submission" date="2025-09" db="UniProtKB">
        <authorList>
            <consortium name="Ensembl"/>
        </authorList>
    </citation>
    <scope>IDENTIFICATION</scope>
</reference>
<dbReference type="FunFam" id="3.20.20.330:FF:000002">
    <property type="entry name" value="Homocysteine S-methyltransferase"/>
    <property type="match status" value="1"/>
</dbReference>
<comment type="subunit">
    <text evidence="5">Homotetramer.</text>
</comment>
<dbReference type="Proteomes" id="UP000694523">
    <property type="component" value="Unplaced"/>
</dbReference>
<evidence type="ECO:0000256" key="1">
    <source>
        <dbReference type="ARBA" id="ARBA00022603"/>
    </source>
</evidence>
<evidence type="ECO:0000256" key="6">
    <source>
        <dbReference type="PROSITE-ProRule" id="PRU00333"/>
    </source>
</evidence>
<evidence type="ECO:0000256" key="2">
    <source>
        <dbReference type="ARBA" id="ARBA00022679"/>
    </source>
</evidence>
<dbReference type="GO" id="GO:0009086">
    <property type="term" value="P:methionine biosynthetic process"/>
    <property type="evidence" value="ECO:0007669"/>
    <property type="project" value="InterPro"/>
</dbReference>
<dbReference type="Pfam" id="PF02574">
    <property type="entry name" value="S-methyl_trans"/>
    <property type="match status" value="1"/>
</dbReference>
<feature type="binding site" evidence="6">
    <location>
        <position position="305"/>
    </location>
    <ligand>
        <name>Zn(2+)</name>
        <dbReference type="ChEBI" id="CHEBI:29105"/>
    </ligand>
</feature>
<evidence type="ECO:0000313" key="9">
    <source>
        <dbReference type="Proteomes" id="UP000694523"/>
    </source>
</evidence>
<keyword evidence="4 5" id="KW-0862">Zinc</keyword>
<feature type="domain" description="Hcy-binding" evidence="7">
    <location>
        <begin position="8"/>
        <end position="319"/>
    </location>
</feature>
<keyword evidence="9" id="KW-1185">Reference proteome</keyword>
<dbReference type="AlphaFoldDB" id="A0A8C6U0G0"/>
<comment type="cofactor">
    <cofactor evidence="5">
        <name>Zn(2+)</name>
        <dbReference type="ChEBI" id="CHEBI:29105"/>
    </cofactor>
    <text evidence="5">Binds 1 zinc ion per subunit.</text>
</comment>
<keyword evidence="3 5" id="KW-0479">Metal-binding</keyword>
<dbReference type="GO" id="GO:0008270">
    <property type="term" value="F:zinc ion binding"/>
    <property type="evidence" value="ECO:0007669"/>
    <property type="project" value="UniProtKB-UniRule"/>
</dbReference>
<dbReference type="UniPathway" id="UPA00051">
    <property type="reaction ID" value="UER00083"/>
</dbReference>
<name>A0A8C6U0G0_9GOBI</name>
<feature type="binding site" evidence="6">
    <location>
        <position position="304"/>
    </location>
    <ligand>
        <name>Zn(2+)</name>
        <dbReference type="ChEBI" id="CHEBI:29105"/>
    </ligand>
</feature>
<dbReference type="PANTHER" id="PTHR46015:SF1">
    <property type="entry name" value="HOMOCYSTEINE S-METHYLTRANSFERASE-LIKE ISOFORM 1"/>
    <property type="match status" value="1"/>
</dbReference>
<comment type="function">
    <text evidence="5">Involved in the regulation of homocysteine metabolism.</text>
</comment>
<proteinExistence type="predicted"/>
<evidence type="ECO:0000256" key="3">
    <source>
        <dbReference type="ARBA" id="ARBA00022723"/>
    </source>
</evidence>
<protein>
    <submittedName>
        <fullName evidence="8">Zgc:172121</fullName>
    </submittedName>
</protein>
<sequence length="324" mass="35212">MLSMSSSVILRDFINQNKPVILDGGLATQLEAQGFALGGDPLWSARLLHTNPEAIKDAHYRFLLSGSDVVTTATYQASVEGFVQHLGVTCEHARELVMSGVCLAKDTVQKFITDNKTGQTQALVAGSIGPYGAFLHDGSEYTGTYAKEMSVEDLKCWHRPQMECLTAAGADVIAFETIPSIKEGEALVQLLREFPNTEAWLSFSCKDERCISDGSLFSDVVPVALKSPQLVAVGLNCCSPDLVEPILDSAKFLLNPDLRWVVYPNSGEGWDTQKGWLSPEKTTGSLAQYCETWRKQGAAFIGGCCRIGPAQITELRQVLKGSTQ</sequence>
<accession>A0A8C6U0G0</accession>
<keyword evidence="1 5" id="KW-0489">Methyltransferase</keyword>
<evidence type="ECO:0000313" key="8">
    <source>
        <dbReference type="Ensembl" id="ENSNMLP00000027957.1"/>
    </source>
</evidence>